<organism evidence="1 2">
    <name type="scientific">Mesorhizobium australicum</name>
    <dbReference type="NCBI Taxonomy" id="536018"/>
    <lineage>
        <taxon>Bacteria</taxon>
        <taxon>Pseudomonadati</taxon>
        <taxon>Pseudomonadota</taxon>
        <taxon>Alphaproteobacteria</taxon>
        <taxon>Hyphomicrobiales</taxon>
        <taxon>Phyllobacteriaceae</taxon>
        <taxon>Mesorhizobium</taxon>
    </lineage>
</organism>
<reference evidence="1 2" key="1">
    <citation type="journal article" date="2024" name="Proc. Natl. Acad. Sci. U.S.A.">
        <title>The evolutionary genomics of adaptation to stress in wild rhizobium bacteria.</title>
        <authorList>
            <person name="Kehlet-Delgado H."/>
            <person name="Montoya A.P."/>
            <person name="Jensen K.T."/>
            <person name="Wendlandt C.E."/>
            <person name="Dexheimer C."/>
            <person name="Roberts M."/>
            <person name="Torres Martinez L."/>
            <person name="Friesen M.L."/>
            <person name="Griffitts J.S."/>
            <person name="Porter S.S."/>
        </authorList>
    </citation>
    <scope>NUCLEOTIDE SEQUENCE [LARGE SCALE GENOMIC DNA]</scope>
    <source>
        <strain evidence="1 2">M0468</strain>
    </source>
</reference>
<dbReference type="Proteomes" id="UP001480082">
    <property type="component" value="Unassembled WGS sequence"/>
</dbReference>
<comment type="caution">
    <text evidence="1">The sequence shown here is derived from an EMBL/GenBank/DDBJ whole genome shotgun (WGS) entry which is preliminary data.</text>
</comment>
<protein>
    <submittedName>
        <fullName evidence="1">Uncharacterized protein</fullName>
    </submittedName>
</protein>
<proteinExistence type="predicted"/>
<evidence type="ECO:0000313" key="2">
    <source>
        <dbReference type="Proteomes" id="UP001480082"/>
    </source>
</evidence>
<gene>
    <name evidence="1" type="ORF">NKI81_24245</name>
</gene>
<name>A0ACC6T535_9HYPH</name>
<sequence length="99" mass="11310">MKTLADRLAARESLYVNCAHPMSCKSIKLDVQALIDRLGAGHGSMRQDLAGCSAARIARLRARERRKVFFTCIPDYDGQNRERNRDWKPTFDRSAAERK</sequence>
<evidence type="ECO:0000313" key="1">
    <source>
        <dbReference type="EMBL" id="MER9287030.1"/>
    </source>
</evidence>
<dbReference type="EMBL" id="JAMYRI010000017">
    <property type="protein sequence ID" value="MER9287030.1"/>
    <property type="molecule type" value="Genomic_DNA"/>
</dbReference>
<accession>A0ACC6T535</accession>
<keyword evidence="2" id="KW-1185">Reference proteome</keyword>